<dbReference type="Gene3D" id="3.30.730.10">
    <property type="entry name" value="AP2/ERF domain"/>
    <property type="match status" value="1"/>
</dbReference>
<keyword evidence="4" id="KW-0804">Transcription</keyword>
<evidence type="ECO:0000256" key="4">
    <source>
        <dbReference type="ARBA" id="ARBA00023163"/>
    </source>
</evidence>
<evidence type="ECO:0000256" key="5">
    <source>
        <dbReference type="ARBA" id="ARBA00023242"/>
    </source>
</evidence>
<dbReference type="InterPro" id="IPR001471">
    <property type="entry name" value="AP2/ERF_dom"/>
</dbReference>
<organism evidence="7 8">
    <name type="scientific">Phtheirospermum japonicum</name>
    <dbReference type="NCBI Taxonomy" id="374723"/>
    <lineage>
        <taxon>Eukaryota</taxon>
        <taxon>Viridiplantae</taxon>
        <taxon>Streptophyta</taxon>
        <taxon>Embryophyta</taxon>
        <taxon>Tracheophyta</taxon>
        <taxon>Spermatophyta</taxon>
        <taxon>Magnoliopsida</taxon>
        <taxon>eudicotyledons</taxon>
        <taxon>Gunneridae</taxon>
        <taxon>Pentapetalae</taxon>
        <taxon>asterids</taxon>
        <taxon>lamiids</taxon>
        <taxon>Lamiales</taxon>
        <taxon>Orobanchaceae</taxon>
        <taxon>Orobanchaceae incertae sedis</taxon>
        <taxon>Phtheirospermum</taxon>
    </lineage>
</organism>
<dbReference type="PANTHER" id="PTHR31194">
    <property type="entry name" value="SHN SHINE , DNA BINDING / TRANSCRIPTION FACTOR"/>
    <property type="match status" value="1"/>
</dbReference>
<keyword evidence="2" id="KW-0805">Transcription regulation</keyword>
<dbReference type="PROSITE" id="PS51032">
    <property type="entry name" value="AP2_ERF"/>
    <property type="match status" value="1"/>
</dbReference>
<dbReference type="Pfam" id="PF00847">
    <property type="entry name" value="AP2"/>
    <property type="match status" value="1"/>
</dbReference>
<dbReference type="GO" id="GO:0003677">
    <property type="term" value="F:DNA binding"/>
    <property type="evidence" value="ECO:0007669"/>
    <property type="project" value="UniProtKB-KW"/>
</dbReference>
<dbReference type="PRINTS" id="PR00367">
    <property type="entry name" value="ETHRSPELEMNT"/>
</dbReference>
<dbReference type="InterPro" id="IPR036955">
    <property type="entry name" value="AP2/ERF_dom_sf"/>
</dbReference>
<gene>
    <name evidence="7" type="ORF">PHJA_000928500</name>
</gene>
<evidence type="ECO:0000256" key="2">
    <source>
        <dbReference type="ARBA" id="ARBA00023015"/>
    </source>
</evidence>
<dbReference type="AlphaFoldDB" id="A0A830BSE3"/>
<dbReference type="SUPFAM" id="SSF54171">
    <property type="entry name" value="DNA-binding domain"/>
    <property type="match status" value="1"/>
</dbReference>
<evidence type="ECO:0000256" key="3">
    <source>
        <dbReference type="ARBA" id="ARBA00023125"/>
    </source>
</evidence>
<dbReference type="InterPro" id="IPR050913">
    <property type="entry name" value="AP2/ERF_ERF"/>
</dbReference>
<feature type="domain" description="AP2/ERF" evidence="6">
    <location>
        <begin position="18"/>
        <end position="78"/>
    </location>
</feature>
<comment type="caution">
    <text evidence="7">The sequence shown here is derived from an EMBL/GenBank/DDBJ whole genome shotgun (WGS) entry which is preliminary data.</text>
</comment>
<dbReference type="CDD" id="cd00018">
    <property type="entry name" value="AP2"/>
    <property type="match status" value="1"/>
</dbReference>
<reference evidence="7" key="1">
    <citation type="submission" date="2020-07" db="EMBL/GenBank/DDBJ databases">
        <title>Ethylene signaling mediates host invasion by parasitic plants.</title>
        <authorList>
            <person name="Yoshida S."/>
        </authorList>
    </citation>
    <scope>NUCLEOTIDE SEQUENCE</scope>
    <source>
        <strain evidence="7">Okayama</strain>
    </source>
</reference>
<dbReference type="EMBL" id="BMAC01000157">
    <property type="protein sequence ID" value="GFP87848.1"/>
    <property type="molecule type" value="Genomic_DNA"/>
</dbReference>
<accession>A0A830BSE3</accession>
<keyword evidence="5" id="KW-0539">Nucleus</keyword>
<name>A0A830BSE3_9LAMI</name>
<evidence type="ECO:0000256" key="1">
    <source>
        <dbReference type="ARBA" id="ARBA00004123"/>
    </source>
</evidence>
<keyword evidence="8" id="KW-1185">Reference proteome</keyword>
<sequence>MGPGNNKQLKMAGQQCRRYRGVRQRHWGSWVSEIRHPLLKTRIWLGTFETAEDAARASQANSYNSASTQPLIKPLQEDHVEQMIQELLHYGSIELLCSTEQEQLHY</sequence>
<dbReference type="PANTHER" id="PTHR31194:SF69">
    <property type="entry name" value="AP2_ERF DOMAIN-CONTAINING PROTEIN"/>
    <property type="match status" value="1"/>
</dbReference>
<keyword evidence="3" id="KW-0238">DNA-binding</keyword>
<dbReference type="SMART" id="SM00380">
    <property type="entry name" value="AP2"/>
    <property type="match status" value="1"/>
</dbReference>
<evidence type="ECO:0000259" key="6">
    <source>
        <dbReference type="PROSITE" id="PS51032"/>
    </source>
</evidence>
<evidence type="ECO:0000313" key="8">
    <source>
        <dbReference type="Proteomes" id="UP000653305"/>
    </source>
</evidence>
<evidence type="ECO:0000313" key="7">
    <source>
        <dbReference type="EMBL" id="GFP87848.1"/>
    </source>
</evidence>
<proteinExistence type="predicted"/>
<dbReference type="GO" id="GO:0003700">
    <property type="term" value="F:DNA-binding transcription factor activity"/>
    <property type="evidence" value="ECO:0007669"/>
    <property type="project" value="InterPro"/>
</dbReference>
<dbReference type="OrthoDB" id="1920676at2759"/>
<dbReference type="Proteomes" id="UP000653305">
    <property type="component" value="Unassembled WGS sequence"/>
</dbReference>
<protein>
    <submittedName>
        <fullName evidence="7">Ethylene-responsive transcription factor erf003</fullName>
    </submittedName>
</protein>
<comment type="subcellular location">
    <subcellularLocation>
        <location evidence="1">Nucleus</location>
    </subcellularLocation>
</comment>
<dbReference type="GO" id="GO:0005634">
    <property type="term" value="C:nucleus"/>
    <property type="evidence" value="ECO:0007669"/>
    <property type="project" value="UniProtKB-SubCell"/>
</dbReference>
<dbReference type="InterPro" id="IPR016177">
    <property type="entry name" value="DNA-bd_dom_sf"/>
</dbReference>